<evidence type="ECO:0000313" key="2">
    <source>
        <dbReference type="Proteomes" id="UP000028709"/>
    </source>
</evidence>
<dbReference type="RefSeq" id="WP_034688047.1">
    <property type="nucleotide sequence ID" value="NZ_CP023049.2"/>
</dbReference>
<comment type="caution">
    <text evidence="1">The sequence shown here is derived from an EMBL/GenBank/DDBJ whole genome shotgun (WGS) entry which is preliminary data.</text>
</comment>
<organism evidence="1 2">
    <name type="scientific">Chryseobacterium piperi</name>
    <dbReference type="NCBI Taxonomy" id="558152"/>
    <lineage>
        <taxon>Bacteria</taxon>
        <taxon>Pseudomonadati</taxon>
        <taxon>Bacteroidota</taxon>
        <taxon>Flavobacteriia</taxon>
        <taxon>Flavobacteriales</taxon>
        <taxon>Weeksellaceae</taxon>
        <taxon>Chryseobacterium group</taxon>
        <taxon>Chryseobacterium</taxon>
    </lineage>
</organism>
<proteinExistence type="predicted"/>
<evidence type="ECO:0000313" key="1">
    <source>
        <dbReference type="EMBL" id="KFF13710.1"/>
    </source>
</evidence>
<protein>
    <submittedName>
        <fullName evidence="1">Uncharacterized protein</fullName>
    </submittedName>
</protein>
<reference evidence="1 2" key="1">
    <citation type="submission" date="2014-07" db="EMBL/GenBank/DDBJ databases">
        <title>Genome of Chryseobacterium piperi CTM.</title>
        <authorList>
            <person name="Pipes S.E."/>
            <person name="Stropko S.J."/>
            <person name="Newman J.D."/>
        </authorList>
    </citation>
    <scope>NUCLEOTIDE SEQUENCE [LARGE SCALE GENOMIC DNA]</scope>
    <source>
        <strain evidence="1 2">CTM</strain>
    </source>
</reference>
<dbReference type="Proteomes" id="UP000028709">
    <property type="component" value="Unassembled WGS sequence"/>
</dbReference>
<sequence length="73" mass="8562">MKNSNKKSAKFSIEKFEERKEFTFYYSIPKPWCQPQSANAPLSNPYIIYLLPSTQILTQEQAGTKYFIKKHLA</sequence>
<accession>A0A086AAJ6</accession>
<dbReference type="STRING" id="558152.IQ37_19140"/>
<gene>
    <name evidence="1" type="ORF">IQ37_19140</name>
</gene>
<dbReference type="EMBL" id="JPRJ01000066">
    <property type="protein sequence ID" value="KFF13710.1"/>
    <property type="molecule type" value="Genomic_DNA"/>
</dbReference>
<dbReference type="AlphaFoldDB" id="A0A086AAJ6"/>
<dbReference type="KEGG" id="cpip:CJF12_15295"/>
<name>A0A086AAJ6_9FLAO</name>
<keyword evidence="2" id="KW-1185">Reference proteome</keyword>